<gene>
    <name evidence="1" type="ORF">F8237_24850</name>
</gene>
<dbReference type="Proteomes" id="UP000325641">
    <property type="component" value="Chromosome"/>
</dbReference>
<dbReference type="KEGG" id="bbet:F8237_24850"/>
<protein>
    <submittedName>
        <fullName evidence="1">Uncharacterized protein</fullName>
    </submittedName>
</protein>
<proteinExistence type="predicted"/>
<dbReference type="EMBL" id="CP044543">
    <property type="protein sequence ID" value="QFI77300.1"/>
    <property type="molecule type" value="Genomic_DNA"/>
</dbReference>
<dbReference type="OrthoDB" id="8252875at2"/>
<sequence length="110" mass="11977">MRAENAPEACGRRLLRDWLSAAQRAQFDADRCFDVTGSDSGKRYRICYGTAANIRELDRDGKEGTGWCFAPVGALVPGDVMLAQKIALETSEAAALALANRVPLIPRLTH</sequence>
<dbReference type="AlphaFoldDB" id="A0A5P6PGB1"/>
<name>A0A5P6PGB1_9BRAD</name>
<evidence type="ECO:0000313" key="1">
    <source>
        <dbReference type="EMBL" id="QFI77300.1"/>
    </source>
</evidence>
<evidence type="ECO:0000313" key="2">
    <source>
        <dbReference type="Proteomes" id="UP000325641"/>
    </source>
</evidence>
<reference evidence="2" key="1">
    <citation type="submission" date="2019-10" db="EMBL/GenBank/DDBJ databases">
        <title>Complete Genome Sequence of Bradyrhizobium betae type strain PL7HG1T.</title>
        <authorList>
            <person name="Bromfield E.S.P."/>
            <person name="Cloutier S."/>
        </authorList>
    </citation>
    <scope>NUCLEOTIDE SEQUENCE [LARGE SCALE GENOMIC DNA]</scope>
    <source>
        <strain evidence="2">PL7HG1</strain>
    </source>
</reference>
<accession>A0A5P6PGB1</accession>
<organism evidence="1 2">
    <name type="scientific">Bradyrhizobium betae</name>
    <dbReference type="NCBI Taxonomy" id="244734"/>
    <lineage>
        <taxon>Bacteria</taxon>
        <taxon>Pseudomonadati</taxon>
        <taxon>Pseudomonadota</taxon>
        <taxon>Alphaproteobacteria</taxon>
        <taxon>Hyphomicrobiales</taxon>
        <taxon>Nitrobacteraceae</taxon>
        <taxon>Bradyrhizobium</taxon>
    </lineage>
</organism>